<dbReference type="EMBL" id="JAAGOA010000005">
    <property type="protein sequence ID" value="NEE00164.1"/>
    <property type="molecule type" value="Genomic_DNA"/>
</dbReference>
<comment type="caution">
    <text evidence="2">The sequence shown here is derived from an EMBL/GenBank/DDBJ whole genome shotgun (WGS) entry which is preliminary data.</text>
</comment>
<sequence>MHVRYVARSDVGLGREGNEDAGIAAPYVLAVADGMGGHAAGEVASQAAVYAIAQSAPAIVDASPLDAMMSMLSAANEQIGRMAAEKPEQEGMGTTATVVLTGGSRLPRGHIALGHIGDSRGYLLSGGELRQITNDHTFVQTLVDDAQITPSEARTHPARSVVTKVLQGQHPVEPDLAMVEVDPGDRILLCSDGLTDVVTDDVIEWTLATISETEAAADELIRLGLHGGAPDNVTVILADVVDLDDAPPDSNGAAPTYLVGAAAGETR</sequence>
<dbReference type="InterPro" id="IPR036457">
    <property type="entry name" value="PPM-type-like_dom_sf"/>
</dbReference>
<reference evidence="2 3" key="1">
    <citation type="submission" date="2020-02" db="EMBL/GenBank/DDBJ databases">
        <authorList>
            <person name="Li X.-J."/>
            <person name="Han X.-M."/>
        </authorList>
    </citation>
    <scope>NUCLEOTIDE SEQUENCE [LARGE SCALE GENOMIC DNA]</scope>
    <source>
        <strain evidence="2 3">CCTCC AB 2017055</strain>
    </source>
</reference>
<proteinExistence type="predicted"/>
<dbReference type="SMART" id="SM00331">
    <property type="entry name" value="PP2C_SIG"/>
    <property type="match status" value="1"/>
</dbReference>
<name>A0A6L9S693_9ACTN</name>
<dbReference type="InterPro" id="IPR015655">
    <property type="entry name" value="PP2C"/>
</dbReference>
<keyword evidence="3" id="KW-1185">Reference proteome</keyword>
<dbReference type="Proteomes" id="UP000475214">
    <property type="component" value="Unassembled WGS sequence"/>
</dbReference>
<feature type="domain" description="PPM-type phosphatase" evidence="1">
    <location>
        <begin position="4"/>
        <end position="240"/>
    </location>
</feature>
<accession>A0A6L9S693</accession>
<dbReference type="AlphaFoldDB" id="A0A6L9S693"/>
<dbReference type="GO" id="GO:0004722">
    <property type="term" value="F:protein serine/threonine phosphatase activity"/>
    <property type="evidence" value="ECO:0007669"/>
    <property type="project" value="InterPro"/>
</dbReference>
<dbReference type="Gene3D" id="3.60.40.10">
    <property type="entry name" value="PPM-type phosphatase domain"/>
    <property type="match status" value="1"/>
</dbReference>
<evidence type="ECO:0000259" key="1">
    <source>
        <dbReference type="PROSITE" id="PS51746"/>
    </source>
</evidence>
<evidence type="ECO:0000313" key="3">
    <source>
        <dbReference type="Proteomes" id="UP000475214"/>
    </source>
</evidence>
<dbReference type="SUPFAM" id="SSF81606">
    <property type="entry name" value="PP2C-like"/>
    <property type="match status" value="1"/>
</dbReference>
<organism evidence="2 3">
    <name type="scientific">Phytoactinopolyspora halotolerans</name>
    <dbReference type="NCBI Taxonomy" id="1981512"/>
    <lineage>
        <taxon>Bacteria</taxon>
        <taxon>Bacillati</taxon>
        <taxon>Actinomycetota</taxon>
        <taxon>Actinomycetes</taxon>
        <taxon>Jiangellales</taxon>
        <taxon>Jiangellaceae</taxon>
        <taxon>Phytoactinopolyspora</taxon>
    </lineage>
</organism>
<evidence type="ECO:0000313" key="2">
    <source>
        <dbReference type="EMBL" id="NEE00164.1"/>
    </source>
</evidence>
<dbReference type="SMART" id="SM00332">
    <property type="entry name" value="PP2Cc"/>
    <property type="match status" value="1"/>
</dbReference>
<dbReference type="CDD" id="cd00143">
    <property type="entry name" value="PP2Cc"/>
    <property type="match status" value="1"/>
</dbReference>
<dbReference type="InterPro" id="IPR001932">
    <property type="entry name" value="PPM-type_phosphatase-like_dom"/>
</dbReference>
<gene>
    <name evidence="2" type="ORF">G1H10_08265</name>
</gene>
<dbReference type="RefSeq" id="WP_163735468.1">
    <property type="nucleotide sequence ID" value="NZ_JAAGOA010000005.1"/>
</dbReference>
<dbReference type="Pfam" id="PF13672">
    <property type="entry name" value="PP2C_2"/>
    <property type="match status" value="1"/>
</dbReference>
<dbReference type="PROSITE" id="PS51746">
    <property type="entry name" value="PPM_2"/>
    <property type="match status" value="1"/>
</dbReference>
<protein>
    <submittedName>
        <fullName evidence="2">Serine/threonine-protein phosphatase</fullName>
    </submittedName>
</protein>
<dbReference type="PANTHER" id="PTHR47992">
    <property type="entry name" value="PROTEIN PHOSPHATASE"/>
    <property type="match status" value="1"/>
</dbReference>